<organism evidence="2">
    <name type="scientific">marine sediment metagenome</name>
    <dbReference type="NCBI Taxonomy" id="412755"/>
    <lineage>
        <taxon>unclassified sequences</taxon>
        <taxon>metagenomes</taxon>
        <taxon>ecological metagenomes</taxon>
    </lineage>
</organism>
<dbReference type="AlphaFoldDB" id="A0A0F9JGA9"/>
<comment type="caution">
    <text evidence="2">The sequence shown here is derived from an EMBL/GenBank/DDBJ whole genome shotgun (WGS) entry which is preliminary data.</text>
</comment>
<dbReference type="EMBL" id="LAZR01011500">
    <property type="protein sequence ID" value="KKM61351.1"/>
    <property type="molecule type" value="Genomic_DNA"/>
</dbReference>
<feature type="domain" description="PD-(D/E)XK endonuclease-like" evidence="1">
    <location>
        <begin position="22"/>
        <end position="284"/>
    </location>
</feature>
<dbReference type="InterPro" id="IPR011604">
    <property type="entry name" value="PDDEXK-like_dom_sf"/>
</dbReference>
<gene>
    <name evidence="2" type="ORF">LCGC14_1532570</name>
</gene>
<dbReference type="Gene3D" id="3.90.320.10">
    <property type="match status" value="1"/>
</dbReference>
<sequence>MNIPDLNYPVPTHETWKHIDNTRLECYERCERRFFFKYVLGWRSTKPNKDLVWGEAVHRMLGHCDRRGWDEENRIIGVTLAQDYYQEHFDIIDEVDNAPKNRGQLEIVMNHYWNFYRREIESGKYNVLATEIAFRMKLPGGIVATGRLDRIDQDTDTYELIIREYKTAGKRLDDKSINQWQLSGQLAMYTTAILRKYPEHTISGAAVRHIVPYKTDTKTNFTDIPVSLDTESLLSWLQDVQFRVSQIIDDFRILGEPNGWKYCFARRKVNCYDFGRLCPWFDLCAKPLSPMEAYSEGPPRNCEVKFWDPTEEKTEEIWEL</sequence>
<evidence type="ECO:0000313" key="2">
    <source>
        <dbReference type="EMBL" id="KKM61351.1"/>
    </source>
</evidence>
<protein>
    <recommendedName>
        <fullName evidence="1">PD-(D/E)XK endonuclease-like domain-containing protein</fullName>
    </recommendedName>
</protein>
<name>A0A0F9JGA9_9ZZZZ</name>
<dbReference type="Pfam" id="PF12705">
    <property type="entry name" value="PDDEXK_1"/>
    <property type="match status" value="1"/>
</dbReference>
<accession>A0A0F9JGA9</accession>
<evidence type="ECO:0000259" key="1">
    <source>
        <dbReference type="Pfam" id="PF12705"/>
    </source>
</evidence>
<dbReference type="InterPro" id="IPR038726">
    <property type="entry name" value="PDDEXK_AddAB-type"/>
</dbReference>
<reference evidence="2" key="1">
    <citation type="journal article" date="2015" name="Nature">
        <title>Complex archaea that bridge the gap between prokaryotes and eukaryotes.</title>
        <authorList>
            <person name="Spang A."/>
            <person name="Saw J.H."/>
            <person name="Jorgensen S.L."/>
            <person name="Zaremba-Niedzwiedzka K."/>
            <person name="Martijn J."/>
            <person name="Lind A.E."/>
            <person name="van Eijk R."/>
            <person name="Schleper C."/>
            <person name="Guy L."/>
            <person name="Ettema T.J."/>
        </authorList>
    </citation>
    <scope>NUCLEOTIDE SEQUENCE</scope>
</reference>
<proteinExistence type="predicted"/>